<dbReference type="HOGENOM" id="CLU_203996_0_0_10"/>
<dbReference type="AlphaFoldDB" id="J0PB02"/>
<feature type="region of interest" description="Disordered" evidence="1">
    <location>
        <begin position="1"/>
        <end position="27"/>
    </location>
</feature>
<name>J0PB02_9BACT</name>
<dbReference type="Proteomes" id="UP000005113">
    <property type="component" value="Unassembled WGS sequence"/>
</dbReference>
<evidence type="ECO:0000313" key="3">
    <source>
        <dbReference type="Proteomes" id="UP000005113"/>
    </source>
</evidence>
<sequence length="54" mass="6232">MKSRRTEKPNTSFPYKNFLSTPSPEKKPEKVEGLMKIISIWLPARLPRAKALGY</sequence>
<gene>
    <name evidence="2" type="ORF">SapgrDRAFT_3187</name>
</gene>
<accession>J0PB02</accession>
<reference evidence="3" key="1">
    <citation type="journal article" date="2012" name="Stand. Genomic Sci.">
        <title>Permanent draft genome sequence of the gliding predator Saprospira grandis strain Sa g1 (= HR1).</title>
        <authorList>
            <person name="Mavromatis K."/>
            <person name="Chertkov O."/>
            <person name="Lapidus A."/>
            <person name="Nolan M."/>
            <person name="Lucas S."/>
            <person name="Tice H."/>
            <person name="Del Rio T.G."/>
            <person name="Cheng J.F."/>
            <person name="Han C."/>
            <person name="Tapia R."/>
            <person name="Bruce D."/>
            <person name="Goodwin L.A."/>
            <person name="Pitluck S."/>
            <person name="Huntemann M."/>
            <person name="Liolios K."/>
            <person name="Pagani I."/>
            <person name="Ivanova N."/>
            <person name="Mikhailova N."/>
            <person name="Pati A."/>
            <person name="Chen A."/>
            <person name="Palaniappan K."/>
            <person name="Land M."/>
            <person name="Brambilla E.M."/>
            <person name="Rohde M."/>
            <person name="Spring S."/>
            <person name="Goker M."/>
            <person name="Detter J.C."/>
            <person name="Bristow J."/>
            <person name="Eisen J.A."/>
            <person name="Markowitz V."/>
            <person name="Hugenholtz P."/>
            <person name="Kyrpides N.C."/>
            <person name="Klenk H.P."/>
            <person name="Woyke T."/>
        </authorList>
    </citation>
    <scope>NUCLEOTIDE SEQUENCE [LARGE SCALE GENOMIC DNA]</scope>
    <source>
        <strain evidence="3">DSM 2844</strain>
    </source>
</reference>
<protein>
    <submittedName>
        <fullName evidence="2">Uncharacterized protein</fullName>
    </submittedName>
</protein>
<evidence type="ECO:0000313" key="2">
    <source>
        <dbReference type="EMBL" id="EJF54832.1"/>
    </source>
</evidence>
<evidence type="ECO:0000256" key="1">
    <source>
        <dbReference type="SAM" id="MobiDB-lite"/>
    </source>
</evidence>
<feature type="compositionally biased region" description="Polar residues" evidence="1">
    <location>
        <begin position="9"/>
        <end position="23"/>
    </location>
</feature>
<organism evidence="2 3">
    <name type="scientific">Saprospira grandis DSM 2844</name>
    <dbReference type="NCBI Taxonomy" id="694433"/>
    <lineage>
        <taxon>Bacteria</taxon>
        <taxon>Pseudomonadati</taxon>
        <taxon>Bacteroidota</taxon>
        <taxon>Saprospiria</taxon>
        <taxon>Saprospirales</taxon>
        <taxon>Saprospiraceae</taxon>
        <taxon>Saprospira</taxon>
    </lineage>
</organism>
<dbReference type="EMBL" id="JH719942">
    <property type="protein sequence ID" value="EJF54832.1"/>
    <property type="molecule type" value="Genomic_DNA"/>
</dbReference>
<proteinExistence type="predicted"/>